<dbReference type="OrthoDB" id="5427664at2759"/>
<dbReference type="InParanoid" id="B0D5R8"/>
<feature type="region of interest" description="Disordered" evidence="1">
    <location>
        <begin position="63"/>
        <end position="83"/>
    </location>
</feature>
<keyword evidence="2" id="KW-1133">Transmembrane helix</keyword>
<keyword evidence="2" id="KW-0812">Transmembrane</keyword>
<sequence length="379" mass="41268">MAVALSPLYSPSLTQPLVLAPRWTTTTFSYPPQTSIPTFTSTSSSSSLPTPVAQTSSSIFVSLPTPSPTSTTNPSPGSSSEQSGKSLLVCSGIRENSEIAGLGIRISFYATSFLAVVAALLPRADIDGTFWILMLANLALLVSSIVQASIHNLSLYTAILISYLLILHLTSASTVLIIRASQGQKVHWRYTPFLVLQSILILALAIYVWSHAHTFGSQPECNPATQLIFFGHAFSTTGSGRVAPLVLLAFMLATVVAQVARSILNRSNRATAGYDELRNSPRRAGDYFVLTFWGTFFLARWLYIVVTVEQTIRRNFLIHNSHAFNFEQIFPLLTIGLPVIAIIYAYLPRQEATTNPSPAQAYCRNCNSLMALDNEKASA</sequence>
<dbReference type="HOGENOM" id="CLU_731716_0_0_1"/>
<evidence type="ECO:0000256" key="2">
    <source>
        <dbReference type="SAM" id="Phobius"/>
    </source>
</evidence>
<accession>B0D5R8</accession>
<dbReference type="AlphaFoldDB" id="B0D5R8"/>
<name>B0D5R8_LACBS</name>
<protein>
    <submittedName>
        <fullName evidence="3">Predicted protein</fullName>
    </submittedName>
</protein>
<dbReference type="EMBL" id="DS547098">
    <property type="protein sequence ID" value="EDR10066.1"/>
    <property type="molecule type" value="Genomic_DNA"/>
</dbReference>
<evidence type="ECO:0000313" key="4">
    <source>
        <dbReference type="Proteomes" id="UP000001194"/>
    </source>
</evidence>
<keyword evidence="2" id="KW-0472">Membrane</keyword>
<proteinExistence type="predicted"/>
<gene>
    <name evidence="3" type="ORF">LACBIDRAFT_318013</name>
</gene>
<feature type="transmembrane region" description="Helical" evidence="2">
    <location>
        <begin position="242"/>
        <end position="260"/>
    </location>
</feature>
<keyword evidence="4" id="KW-1185">Reference proteome</keyword>
<reference evidence="3 4" key="1">
    <citation type="journal article" date="2008" name="Nature">
        <title>The genome of Laccaria bicolor provides insights into mycorrhizal symbiosis.</title>
        <authorList>
            <person name="Martin F."/>
            <person name="Aerts A."/>
            <person name="Ahren D."/>
            <person name="Brun A."/>
            <person name="Danchin E.G.J."/>
            <person name="Duchaussoy F."/>
            <person name="Gibon J."/>
            <person name="Kohler A."/>
            <person name="Lindquist E."/>
            <person name="Pereda V."/>
            <person name="Salamov A."/>
            <person name="Shapiro H.J."/>
            <person name="Wuyts J."/>
            <person name="Blaudez D."/>
            <person name="Buee M."/>
            <person name="Brokstein P."/>
            <person name="Canbaeck B."/>
            <person name="Cohen D."/>
            <person name="Courty P.E."/>
            <person name="Coutinho P.M."/>
            <person name="Delaruelle C."/>
            <person name="Detter J.C."/>
            <person name="Deveau A."/>
            <person name="DiFazio S."/>
            <person name="Duplessis S."/>
            <person name="Fraissinet-Tachet L."/>
            <person name="Lucic E."/>
            <person name="Frey-Klett P."/>
            <person name="Fourrey C."/>
            <person name="Feussner I."/>
            <person name="Gay G."/>
            <person name="Grimwood J."/>
            <person name="Hoegger P.J."/>
            <person name="Jain P."/>
            <person name="Kilaru S."/>
            <person name="Labbe J."/>
            <person name="Lin Y.C."/>
            <person name="Legue V."/>
            <person name="Le Tacon F."/>
            <person name="Marmeisse R."/>
            <person name="Melayah D."/>
            <person name="Montanini B."/>
            <person name="Muratet M."/>
            <person name="Nehls U."/>
            <person name="Niculita-Hirzel H."/>
            <person name="Oudot-Le Secq M.P."/>
            <person name="Peter M."/>
            <person name="Quesneville H."/>
            <person name="Rajashekar B."/>
            <person name="Reich M."/>
            <person name="Rouhier N."/>
            <person name="Schmutz J."/>
            <person name="Yin T."/>
            <person name="Chalot M."/>
            <person name="Henrissat B."/>
            <person name="Kuees U."/>
            <person name="Lucas S."/>
            <person name="Van de Peer Y."/>
            <person name="Podila G.K."/>
            <person name="Polle A."/>
            <person name="Pukkila P.J."/>
            <person name="Richardson P.M."/>
            <person name="Rouze P."/>
            <person name="Sanders I.R."/>
            <person name="Stajich J.E."/>
            <person name="Tunlid A."/>
            <person name="Tuskan G."/>
            <person name="Grigoriev I.V."/>
        </authorList>
    </citation>
    <scope>NUCLEOTIDE SEQUENCE [LARGE SCALE GENOMIC DNA]</scope>
    <source>
        <strain evidence="4">S238N-H82 / ATCC MYA-4686</strain>
    </source>
</reference>
<evidence type="ECO:0000256" key="1">
    <source>
        <dbReference type="SAM" id="MobiDB-lite"/>
    </source>
</evidence>
<dbReference type="KEGG" id="lbc:LACBIDRAFT_318013"/>
<feature type="transmembrane region" description="Helical" evidence="2">
    <location>
        <begin position="128"/>
        <end position="150"/>
    </location>
</feature>
<dbReference type="RefSeq" id="XP_001879451.1">
    <property type="nucleotide sequence ID" value="XM_001879416.1"/>
</dbReference>
<feature type="transmembrane region" description="Helical" evidence="2">
    <location>
        <begin position="190"/>
        <end position="209"/>
    </location>
</feature>
<feature type="transmembrane region" description="Helical" evidence="2">
    <location>
        <begin position="287"/>
        <end position="308"/>
    </location>
</feature>
<evidence type="ECO:0000313" key="3">
    <source>
        <dbReference type="EMBL" id="EDR10066.1"/>
    </source>
</evidence>
<organism evidence="4">
    <name type="scientific">Laccaria bicolor (strain S238N-H82 / ATCC MYA-4686)</name>
    <name type="common">Bicoloured deceiver</name>
    <name type="synonym">Laccaria laccata var. bicolor</name>
    <dbReference type="NCBI Taxonomy" id="486041"/>
    <lineage>
        <taxon>Eukaryota</taxon>
        <taxon>Fungi</taxon>
        <taxon>Dikarya</taxon>
        <taxon>Basidiomycota</taxon>
        <taxon>Agaricomycotina</taxon>
        <taxon>Agaricomycetes</taxon>
        <taxon>Agaricomycetidae</taxon>
        <taxon>Agaricales</taxon>
        <taxon>Agaricineae</taxon>
        <taxon>Hydnangiaceae</taxon>
        <taxon>Laccaria</taxon>
    </lineage>
</organism>
<dbReference type="Proteomes" id="UP000001194">
    <property type="component" value="Unassembled WGS sequence"/>
</dbReference>
<feature type="transmembrane region" description="Helical" evidence="2">
    <location>
        <begin position="156"/>
        <end position="178"/>
    </location>
</feature>
<dbReference type="GeneID" id="6074937"/>
<feature type="transmembrane region" description="Helical" evidence="2">
    <location>
        <begin position="99"/>
        <end position="121"/>
    </location>
</feature>
<feature type="transmembrane region" description="Helical" evidence="2">
    <location>
        <begin position="328"/>
        <end position="347"/>
    </location>
</feature>